<dbReference type="Pfam" id="PF10242">
    <property type="entry name" value="L_HMGIC_fpl"/>
    <property type="match status" value="1"/>
</dbReference>
<dbReference type="GO" id="GO:0016020">
    <property type="term" value="C:membrane"/>
    <property type="evidence" value="ECO:0007669"/>
    <property type="project" value="UniProtKB-SubCell"/>
</dbReference>
<evidence type="ECO:0000256" key="5">
    <source>
        <dbReference type="SAM" id="Phobius"/>
    </source>
</evidence>
<reference evidence="7" key="1">
    <citation type="submission" date="2015-09" db="EMBL/GenBank/DDBJ databases">
        <authorList>
            <person name="Sai Rama Sridatta P."/>
        </authorList>
    </citation>
    <scope>NUCLEOTIDE SEQUENCE [LARGE SCALE GENOMIC DNA]</scope>
</reference>
<accession>A0A4W6CCA2</accession>
<dbReference type="InterPro" id="IPR019372">
    <property type="entry name" value="LHFPL"/>
</dbReference>
<feature type="transmembrane region" description="Helical" evidence="5">
    <location>
        <begin position="185"/>
        <end position="205"/>
    </location>
</feature>
<organism evidence="6 7">
    <name type="scientific">Lates calcarifer</name>
    <name type="common">Barramundi</name>
    <name type="synonym">Holocentrus calcarifer</name>
    <dbReference type="NCBI Taxonomy" id="8187"/>
    <lineage>
        <taxon>Eukaryota</taxon>
        <taxon>Metazoa</taxon>
        <taxon>Chordata</taxon>
        <taxon>Craniata</taxon>
        <taxon>Vertebrata</taxon>
        <taxon>Euteleostomi</taxon>
        <taxon>Actinopterygii</taxon>
        <taxon>Neopterygii</taxon>
        <taxon>Teleostei</taxon>
        <taxon>Neoteleostei</taxon>
        <taxon>Acanthomorphata</taxon>
        <taxon>Carangaria</taxon>
        <taxon>Carangaria incertae sedis</taxon>
        <taxon>Centropomidae</taxon>
        <taxon>Lates</taxon>
    </lineage>
</organism>
<dbReference type="PANTHER" id="PTHR12489">
    <property type="entry name" value="LIPOMA HMGIC FUSION PARTNER-LIKE PROTEIN"/>
    <property type="match status" value="1"/>
</dbReference>
<keyword evidence="4 5" id="KW-0472">Membrane</keyword>
<dbReference type="GeneTree" id="ENSGT00990000203589"/>
<protein>
    <submittedName>
        <fullName evidence="6">LHFPL tetraspan subfamily member 2a</fullName>
    </submittedName>
</protein>
<name>A0A4W6CCA2_LATCA</name>
<keyword evidence="2 5" id="KW-0812">Transmembrane</keyword>
<dbReference type="PANTHER" id="PTHR12489:SF19">
    <property type="entry name" value="LHFPL TETRASPAN SUBFAMILY MEMBER 2 PROTEIN"/>
    <property type="match status" value="1"/>
</dbReference>
<dbReference type="InParanoid" id="A0A4W6CCA2"/>
<feature type="transmembrane region" description="Helical" evidence="5">
    <location>
        <begin position="93"/>
        <end position="118"/>
    </location>
</feature>
<dbReference type="Ensembl" id="ENSLCAT00010009066.1">
    <property type="protein sequence ID" value="ENSLCAP00010008860.1"/>
    <property type="gene ID" value="ENSLCAG00010004265.1"/>
</dbReference>
<proteinExistence type="predicted"/>
<evidence type="ECO:0000256" key="4">
    <source>
        <dbReference type="ARBA" id="ARBA00023136"/>
    </source>
</evidence>
<evidence type="ECO:0000256" key="2">
    <source>
        <dbReference type="ARBA" id="ARBA00022692"/>
    </source>
</evidence>
<dbReference type="AlphaFoldDB" id="A0A4W6CCA2"/>
<evidence type="ECO:0000313" key="7">
    <source>
        <dbReference type="Proteomes" id="UP000314980"/>
    </source>
</evidence>
<sequence length="230" mass="24397">MCHVIVTCRSMLWTLLSIVVAFTELIAFMSPDWLLGFPRSDSSVTGAGVDSGEYRPSLGLYSRCLRVGNRGVGVSCGPYAGTFGEVASGFWKAAMLFLAAGTLVLGCVACISIFTLCFQSILKKSLFNICGLLQAIGACIIDHEICLLLMVGLMLYPAGWGSEKVISYCGPDASPFRPALCSLGWAFYAAIGGTLATFLCAVLSAQAEIATSSDKVQEEIEEGKSLICLL</sequence>
<keyword evidence="7" id="KW-1185">Reference proteome</keyword>
<comment type="subcellular location">
    <subcellularLocation>
        <location evidence="1">Membrane</location>
        <topology evidence="1">Multi-pass membrane protein</topology>
    </subcellularLocation>
</comment>
<reference evidence="6" key="3">
    <citation type="submission" date="2025-09" db="UniProtKB">
        <authorList>
            <consortium name="Ensembl"/>
        </authorList>
    </citation>
    <scope>IDENTIFICATION</scope>
</reference>
<feature type="transmembrane region" description="Helical" evidence="5">
    <location>
        <begin position="12"/>
        <end position="30"/>
    </location>
</feature>
<gene>
    <name evidence="6" type="primary">LHFPL2</name>
</gene>
<reference evidence="6" key="2">
    <citation type="submission" date="2025-08" db="UniProtKB">
        <authorList>
            <consortium name="Ensembl"/>
        </authorList>
    </citation>
    <scope>IDENTIFICATION</scope>
</reference>
<feature type="transmembrane region" description="Helical" evidence="5">
    <location>
        <begin position="130"/>
        <end position="156"/>
    </location>
</feature>
<dbReference type="Proteomes" id="UP000314980">
    <property type="component" value="Unassembled WGS sequence"/>
</dbReference>
<dbReference type="STRING" id="8187.ENSLCAP00010008860"/>
<evidence type="ECO:0000313" key="6">
    <source>
        <dbReference type="Ensembl" id="ENSLCAP00010008860.1"/>
    </source>
</evidence>
<evidence type="ECO:0000256" key="3">
    <source>
        <dbReference type="ARBA" id="ARBA00022989"/>
    </source>
</evidence>
<evidence type="ECO:0000256" key="1">
    <source>
        <dbReference type="ARBA" id="ARBA00004141"/>
    </source>
</evidence>
<keyword evidence="3 5" id="KW-1133">Transmembrane helix</keyword>